<protein>
    <submittedName>
        <fullName evidence="1">Uncharacterized protein</fullName>
    </submittedName>
</protein>
<dbReference type="Proteomes" id="UP000566995">
    <property type="component" value="Unassembled WGS sequence"/>
</dbReference>
<accession>A0A7W7KLR7</accession>
<proteinExistence type="predicted"/>
<gene>
    <name evidence="1" type="ORF">HNP46_003592</name>
</gene>
<name>A0A7W7KLR7_PSENT</name>
<reference evidence="1 2" key="1">
    <citation type="submission" date="2020-08" db="EMBL/GenBank/DDBJ databases">
        <title>Functional genomics of gut bacteria from endangered species of beetles.</title>
        <authorList>
            <person name="Carlos-Shanley C."/>
        </authorList>
    </citation>
    <scope>NUCLEOTIDE SEQUENCE [LARGE SCALE GENOMIC DNA]</scope>
    <source>
        <strain evidence="1 2">S00179</strain>
    </source>
</reference>
<evidence type="ECO:0000313" key="1">
    <source>
        <dbReference type="EMBL" id="MBB4864720.1"/>
    </source>
</evidence>
<dbReference type="AlphaFoldDB" id="A0A7W7KLR7"/>
<sequence>MEVTARADDPLVARAIAYYQSASYGFSHHLLEWQPQPTK</sequence>
<evidence type="ECO:0000313" key="2">
    <source>
        <dbReference type="Proteomes" id="UP000566995"/>
    </source>
</evidence>
<dbReference type="EMBL" id="JACHLI010000014">
    <property type="protein sequence ID" value="MBB4864720.1"/>
    <property type="molecule type" value="Genomic_DNA"/>
</dbReference>
<comment type="caution">
    <text evidence="1">The sequence shown here is derived from an EMBL/GenBank/DDBJ whole genome shotgun (WGS) entry which is preliminary data.</text>
</comment>
<organism evidence="1 2">
    <name type="scientific">Pseudomonas nitroreducens</name>
    <dbReference type="NCBI Taxonomy" id="46680"/>
    <lineage>
        <taxon>Bacteria</taxon>
        <taxon>Pseudomonadati</taxon>
        <taxon>Pseudomonadota</taxon>
        <taxon>Gammaproteobacteria</taxon>
        <taxon>Pseudomonadales</taxon>
        <taxon>Pseudomonadaceae</taxon>
        <taxon>Pseudomonas</taxon>
    </lineage>
</organism>